<dbReference type="InterPro" id="IPR029064">
    <property type="entry name" value="Ribosomal_eL30-like_sf"/>
</dbReference>
<keyword evidence="3 7" id="KW-0489">Methyltransferase</keyword>
<comment type="similarity">
    <text evidence="1">Belongs to the class IV-like SAM-binding methyltransferase superfamily. RNA methyltransferase TrmH family.</text>
</comment>
<evidence type="ECO:0000256" key="1">
    <source>
        <dbReference type="ARBA" id="ARBA00007228"/>
    </source>
</evidence>
<dbReference type="SMART" id="SM00967">
    <property type="entry name" value="SpoU_sub_bind"/>
    <property type="match status" value="1"/>
</dbReference>
<dbReference type="InterPro" id="IPR001537">
    <property type="entry name" value="SpoU_MeTrfase"/>
</dbReference>
<dbReference type="GO" id="GO:0008173">
    <property type="term" value="F:RNA methyltransferase activity"/>
    <property type="evidence" value="ECO:0007669"/>
    <property type="project" value="InterPro"/>
</dbReference>
<sequence>MAAFLKRASRGLLNLESNIFLTVQENQCIVAKRYVRALRRRPVRVLYPENESDDPSKSKSFDKTGIRAQPATSTPRKNAEKAHNMPKSEVEGRSIPKYWQKNKKEAIGSAGKRPPLAESVKKSGASVPVSDPHDELHGLRYEKAFPGDKRLAKVASVARSRKFREQQQKVLLEGRRLICDALAAGALPQALFFSSGERLRELPADKLRRASLVKVKFEDVKLWSDLVTPQGVIAIFSQPEASRLAFPPEQREHALPLSLVCDNIRDPGNLGTILRSAAAAGCQRVLLTRGCVDVWEPKVLRAAMGAHFRLPIFPGLPWSEIPRFLEETVTVHLADNCSPAGEIPGEGAPSTAPRKAEGGPGPRNSHSRETPADSDSEEEEEEEAQLSLPAVEAQLYHEDWARSHTAVVIGGETHGLSLEALLLAQRTRGRRLAIPMVPGVDSLNSAMAASILLFEAKRQLSLRGKHSSAEARAAGH</sequence>
<dbReference type="InterPro" id="IPR013123">
    <property type="entry name" value="SpoU_subst-bd"/>
</dbReference>
<dbReference type="CDD" id="cd18106">
    <property type="entry name" value="SpoU-like_RNMTL1"/>
    <property type="match status" value="1"/>
</dbReference>
<dbReference type="Gene3D" id="3.30.1330.30">
    <property type="match status" value="1"/>
</dbReference>
<feature type="non-terminal residue" evidence="7">
    <location>
        <position position="1"/>
    </location>
</feature>
<feature type="region of interest" description="Disordered" evidence="5">
    <location>
        <begin position="48"/>
        <end position="133"/>
    </location>
</feature>
<dbReference type="InterPro" id="IPR053888">
    <property type="entry name" value="MRM3-like_sub_bind"/>
</dbReference>
<feature type="region of interest" description="Disordered" evidence="5">
    <location>
        <begin position="336"/>
        <end position="387"/>
    </location>
</feature>
<feature type="non-terminal residue" evidence="7">
    <location>
        <position position="476"/>
    </location>
</feature>
<evidence type="ECO:0000256" key="2">
    <source>
        <dbReference type="ARBA" id="ARBA00022552"/>
    </source>
</evidence>
<evidence type="ECO:0000259" key="6">
    <source>
        <dbReference type="SMART" id="SM00967"/>
    </source>
</evidence>
<keyword evidence="4" id="KW-0808">Transferase</keyword>
<feature type="compositionally biased region" description="Basic and acidic residues" evidence="5">
    <location>
        <begin position="54"/>
        <end position="65"/>
    </location>
</feature>
<dbReference type="SUPFAM" id="SSF55315">
    <property type="entry name" value="L30e-like"/>
    <property type="match status" value="1"/>
</dbReference>
<dbReference type="GO" id="GO:0005737">
    <property type="term" value="C:cytoplasm"/>
    <property type="evidence" value="ECO:0007669"/>
    <property type="project" value="UniProtKB-ARBA"/>
</dbReference>
<dbReference type="PANTHER" id="PTHR43191:SF2">
    <property type="entry name" value="RRNA METHYLTRANSFERASE 3, MITOCHONDRIAL"/>
    <property type="match status" value="1"/>
</dbReference>
<feature type="compositionally biased region" description="Basic and acidic residues" evidence="5">
    <location>
        <begin position="77"/>
        <end position="94"/>
    </location>
</feature>
<comment type="caution">
    <text evidence="7">The sequence shown here is derived from an EMBL/GenBank/DDBJ whole genome shotgun (WGS) entry which is preliminary data.</text>
</comment>
<evidence type="ECO:0000256" key="3">
    <source>
        <dbReference type="ARBA" id="ARBA00022603"/>
    </source>
</evidence>
<dbReference type="GO" id="GO:0032259">
    <property type="term" value="P:methylation"/>
    <property type="evidence" value="ECO:0007669"/>
    <property type="project" value="UniProtKB-KW"/>
</dbReference>
<evidence type="ECO:0000256" key="4">
    <source>
        <dbReference type="ARBA" id="ARBA00022679"/>
    </source>
</evidence>
<dbReference type="InterPro" id="IPR029028">
    <property type="entry name" value="Alpha/beta_knot_MTases"/>
</dbReference>
<dbReference type="GO" id="GO:0006364">
    <property type="term" value="P:rRNA processing"/>
    <property type="evidence" value="ECO:0007669"/>
    <property type="project" value="UniProtKB-KW"/>
</dbReference>
<proteinExistence type="inferred from homology"/>
<dbReference type="InterPro" id="IPR029026">
    <property type="entry name" value="tRNA_m1G_MTases_N"/>
</dbReference>
<evidence type="ECO:0000313" key="7">
    <source>
        <dbReference type="EMBL" id="MBN3318892.1"/>
    </source>
</evidence>
<evidence type="ECO:0000313" key="8">
    <source>
        <dbReference type="Proteomes" id="UP000736164"/>
    </source>
</evidence>
<organism evidence="7 8">
    <name type="scientific">Atractosteus spatula</name>
    <name type="common">Alligator gar</name>
    <name type="synonym">Lepisosteus spatula</name>
    <dbReference type="NCBI Taxonomy" id="7917"/>
    <lineage>
        <taxon>Eukaryota</taxon>
        <taxon>Metazoa</taxon>
        <taxon>Chordata</taxon>
        <taxon>Craniata</taxon>
        <taxon>Vertebrata</taxon>
        <taxon>Euteleostomi</taxon>
        <taxon>Actinopterygii</taxon>
        <taxon>Neopterygii</taxon>
        <taxon>Holostei</taxon>
        <taxon>Semionotiformes</taxon>
        <taxon>Lepisosteidae</taxon>
        <taxon>Atractosteus</taxon>
    </lineage>
</organism>
<name>A0A8J7TCP9_ATRSP</name>
<dbReference type="AlphaFoldDB" id="A0A8J7TCP9"/>
<keyword evidence="8" id="KW-1185">Reference proteome</keyword>
<dbReference type="GO" id="GO:0003723">
    <property type="term" value="F:RNA binding"/>
    <property type="evidence" value="ECO:0007669"/>
    <property type="project" value="InterPro"/>
</dbReference>
<dbReference type="Gene3D" id="3.40.1280.10">
    <property type="match status" value="1"/>
</dbReference>
<dbReference type="SUPFAM" id="SSF75217">
    <property type="entry name" value="alpha/beta knot"/>
    <property type="match status" value="1"/>
</dbReference>
<keyword evidence="2" id="KW-0698">rRNA processing</keyword>
<dbReference type="Proteomes" id="UP000736164">
    <property type="component" value="Unassembled WGS sequence"/>
</dbReference>
<dbReference type="Pfam" id="PF00588">
    <property type="entry name" value="SpoU_methylase"/>
    <property type="match status" value="2"/>
</dbReference>
<dbReference type="EMBL" id="JAAWVO010042507">
    <property type="protein sequence ID" value="MBN3318892.1"/>
    <property type="molecule type" value="Genomic_DNA"/>
</dbReference>
<accession>A0A8J7TCP9</accession>
<protein>
    <submittedName>
        <fullName evidence="7">MRM3A methyltransferase</fullName>
    </submittedName>
</protein>
<dbReference type="Pfam" id="PF22435">
    <property type="entry name" value="MRM3-like_sub_bind"/>
    <property type="match status" value="1"/>
</dbReference>
<dbReference type="InterPro" id="IPR051259">
    <property type="entry name" value="rRNA_Methyltransferase"/>
</dbReference>
<gene>
    <name evidence="7" type="primary">Mrm3a</name>
    <name evidence="7" type="ORF">GTO95_0003427</name>
</gene>
<reference evidence="7" key="1">
    <citation type="journal article" date="2021" name="Cell">
        <title>Tracing the genetic footprints of vertebrate landing in non-teleost ray-finned fishes.</title>
        <authorList>
            <person name="Bi X."/>
            <person name="Wang K."/>
            <person name="Yang L."/>
            <person name="Pan H."/>
            <person name="Jiang H."/>
            <person name="Wei Q."/>
            <person name="Fang M."/>
            <person name="Yu H."/>
            <person name="Zhu C."/>
            <person name="Cai Y."/>
            <person name="He Y."/>
            <person name="Gan X."/>
            <person name="Zeng H."/>
            <person name="Yu D."/>
            <person name="Zhu Y."/>
            <person name="Jiang H."/>
            <person name="Qiu Q."/>
            <person name="Yang H."/>
            <person name="Zhang Y.E."/>
            <person name="Wang W."/>
            <person name="Zhu M."/>
            <person name="He S."/>
            <person name="Zhang G."/>
        </authorList>
    </citation>
    <scope>NUCLEOTIDE SEQUENCE</scope>
    <source>
        <strain evidence="7">Allg_001</strain>
    </source>
</reference>
<evidence type="ECO:0000256" key="5">
    <source>
        <dbReference type="SAM" id="MobiDB-lite"/>
    </source>
</evidence>
<dbReference type="PANTHER" id="PTHR43191">
    <property type="entry name" value="RRNA METHYLTRANSFERASE 3"/>
    <property type="match status" value="1"/>
</dbReference>
<feature type="domain" description="RNA 2-O ribose methyltransferase substrate binding" evidence="6">
    <location>
        <begin position="171"/>
        <end position="242"/>
    </location>
</feature>
<feature type="compositionally biased region" description="Acidic residues" evidence="5">
    <location>
        <begin position="372"/>
        <end position="384"/>
    </location>
</feature>